<feature type="transmembrane region" description="Helical" evidence="10">
    <location>
        <begin position="83"/>
        <end position="106"/>
    </location>
</feature>
<keyword evidence="8 10" id="KW-0472">Membrane</keyword>
<evidence type="ECO:0000256" key="2">
    <source>
        <dbReference type="ARBA" id="ARBA00022448"/>
    </source>
</evidence>
<evidence type="ECO:0000256" key="1">
    <source>
        <dbReference type="ARBA" id="ARBA00004651"/>
    </source>
</evidence>
<dbReference type="HOGENOM" id="CLU_005912_6_2_9"/>
<dbReference type="GO" id="GO:0051453">
    <property type="term" value="P:regulation of intracellular pH"/>
    <property type="evidence" value="ECO:0007669"/>
    <property type="project" value="TreeGrafter"/>
</dbReference>
<keyword evidence="2" id="KW-0813">Transport</keyword>
<evidence type="ECO:0000256" key="4">
    <source>
        <dbReference type="ARBA" id="ARBA00022692"/>
    </source>
</evidence>
<keyword evidence="4 10" id="KW-0812">Transmembrane</keyword>
<feature type="transmembrane region" description="Helical" evidence="10">
    <location>
        <begin position="384"/>
        <end position="409"/>
    </location>
</feature>
<dbReference type="InterPro" id="IPR006153">
    <property type="entry name" value="Cation/H_exchanger_TM"/>
</dbReference>
<dbReference type="STRING" id="336988.NT96_04320"/>
<keyword evidence="9" id="KW-0739">Sodium transport</keyword>
<reference evidence="12 13" key="1">
    <citation type="journal article" date="2012" name="PLoS ONE">
        <title>Functional divergence in the genus oenococcus as predicted by genome sequencing of the newly-described species, Oenococcus kitaharae.</title>
        <authorList>
            <person name="Borneman A.R."/>
            <person name="McCarthy J.M."/>
            <person name="Chambers P.J."/>
            <person name="Bartowsky E.J."/>
        </authorList>
    </citation>
    <scope>NUCLEOTIDE SEQUENCE [LARGE SCALE GENOMIC DNA]</scope>
    <source>
        <strain evidence="13">DSM17330</strain>
    </source>
</reference>
<dbReference type="InterPro" id="IPR018422">
    <property type="entry name" value="Cation/H_exchanger_CPA1"/>
</dbReference>
<dbReference type="GO" id="GO:0015385">
    <property type="term" value="F:sodium:proton antiporter activity"/>
    <property type="evidence" value="ECO:0007669"/>
    <property type="project" value="InterPro"/>
</dbReference>
<accession>G9WHL0</accession>
<keyword evidence="13" id="KW-1185">Reference proteome</keyword>
<sequence length="705" mass="79011">MDLLLLFPIVISLIVASSLLAHFFPLLPVSLLQIICGVGLSFFIEETIGLDTEWFLLIFIAPLLFNDAWRFPKRELWQLRAPIIANAFVLVFVTALGGGWLIHILIPVLPLSVSIALAAALSPTDPVSVGTILSRIKIPDNLLHVLMGESLLNDASGLVAFKYAVSATVLGSFVMHDAFFNFIYITIVGALTGFLLISMIDWAREIIRQHGANDEIMQVIISILAPFLIFYIAEDLEQSSGVVAVVVAGILTKLRNNADYNASFEFNVLSETIWRALAFVLNGTIFIILGLELPHAYEDAIINDQLNLVTGILYGILVWCIIFVIRAVWTYINEYISYKRNIKTNPKPTIVQTMIMAFSGVRGAIALAAVLSIQMVSGRVFPHYYLMVFIAAVVVIFSLIVASIMLPILTKLSGPVSTLPSDIQLMNQEADFNLNELGQKERQYKYISETEARIFQLQSGIQALKFQLHDSEFGGEVVDPKQAAIYDLVFERQQKINDLQLKSRLPGAKKLAIREQDFRVIALQAEVEAIEKIYSQKKISAAVYHANMRGVRWSLRDIGHRRSFSFQWFLRVIRRMMQMTELQVSRINAAQAKKENAAVHRARAKAGIKALAGHLEQQTLGKLDRQAAFNTIINYRSWLSRIKASKRFNRNYDALILAFSLTSIDAERDAVKRLFETHRIPRQLGLTLLQEINFAETSALSANGS</sequence>
<evidence type="ECO:0000256" key="6">
    <source>
        <dbReference type="ARBA" id="ARBA00023053"/>
    </source>
</evidence>
<evidence type="ECO:0000256" key="7">
    <source>
        <dbReference type="ARBA" id="ARBA00023065"/>
    </source>
</evidence>
<evidence type="ECO:0000313" key="12">
    <source>
        <dbReference type="EMBL" id="EHN58349.1"/>
    </source>
</evidence>
<evidence type="ECO:0000256" key="10">
    <source>
        <dbReference type="SAM" id="Phobius"/>
    </source>
</evidence>
<dbReference type="GO" id="GO:0005886">
    <property type="term" value="C:plasma membrane"/>
    <property type="evidence" value="ECO:0007669"/>
    <property type="project" value="UniProtKB-SubCell"/>
</dbReference>
<dbReference type="PANTHER" id="PTHR10110">
    <property type="entry name" value="SODIUM/HYDROGEN EXCHANGER"/>
    <property type="match status" value="1"/>
</dbReference>
<dbReference type="Proteomes" id="UP000004959">
    <property type="component" value="Chromosome"/>
</dbReference>
<dbReference type="Gene3D" id="6.10.140.1330">
    <property type="match status" value="1"/>
</dbReference>
<keyword evidence="6" id="KW-0915">Sodium</keyword>
<dbReference type="RefSeq" id="WP_007744563.1">
    <property type="nucleotide sequence ID" value="NZ_CM001398.1"/>
</dbReference>
<dbReference type="PANTHER" id="PTHR10110:SF86">
    <property type="entry name" value="SODIUM_HYDROGEN EXCHANGER 7"/>
    <property type="match status" value="1"/>
</dbReference>
<feature type="transmembrane region" description="Helical" evidence="10">
    <location>
        <begin position="215"/>
        <end position="233"/>
    </location>
</feature>
<comment type="subcellular location">
    <subcellularLocation>
        <location evidence="1">Cell membrane</location>
        <topology evidence="1">Multi-pass membrane protein</topology>
    </subcellularLocation>
</comment>
<feature type="transmembrane region" description="Helical" evidence="10">
    <location>
        <begin position="273"/>
        <end position="294"/>
    </location>
</feature>
<dbReference type="Pfam" id="PF00999">
    <property type="entry name" value="Na_H_Exchanger"/>
    <property type="match status" value="1"/>
</dbReference>
<feature type="transmembrane region" description="Helical" evidence="10">
    <location>
        <begin position="349"/>
        <end position="372"/>
    </location>
</feature>
<protein>
    <recommendedName>
        <fullName evidence="11">Cation/H+ exchanger transmembrane domain-containing protein</fullName>
    </recommendedName>
</protein>
<evidence type="ECO:0000256" key="9">
    <source>
        <dbReference type="ARBA" id="ARBA00023201"/>
    </source>
</evidence>
<evidence type="ECO:0000313" key="13">
    <source>
        <dbReference type="Proteomes" id="UP000004959"/>
    </source>
</evidence>
<organism evidence="12 13">
    <name type="scientific">Oenococcus kitaharae DSM 17330</name>
    <dbReference type="NCBI Taxonomy" id="1045004"/>
    <lineage>
        <taxon>Bacteria</taxon>
        <taxon>Bacillati</taxon>
        <taxon>Bacillota</taxon>
        <taxon>Bacilli</taxon>
        <taxon>Lactobacillales</taxon>
        <taxon>Lactobacillaceae</taxon>
        <taxon>Oenococcus</taxon>
    </lineage>
</organism>
<dbReference type="eggNOG" id="COG0025">
    <property type="taxonomic scope" value="Bacteria"/>
</dbReference>
<feature type="transmembrane region" description="Helical" evidence="10">
    <location>
        <begin position="306"/>
        <end position="329"/>
    </location>
</feature>
<keyword evidence="7" id="KW-0406">Ion transport</keyword>
<dbReference type="GO" id="GO:0098719">
    <property type="term" value="P:sodium ion import across plasma membrane"/>
    <property type="evidence" value="ECO:0007669"/>
    <property type="project" value="TreeGrafter"/>
</dbReference>
<evidence type="ECO:0000256" key="5">
    <source>
        <dbReference type="ARBA" id="ARBA00022989"/>
    </source>
</evidence>
<keyword evidence="5 10" id="KW-1133">Transmembrane helix</keyword>
<evidence type="ECO:0000256" key="3">
    <source>
        <dbReference type="ARBA" id="ARBA00022475"/>
    </source>
</evidence>
<evidence type="ECO:0000256" key="8">
    <source>
        <dbReference type="ARBA" id="ARBA00023136"/>
    </source>
</evidence>
<dbReference type="EMBL" id="AFVZ01000001">
    <property type="protein sequence ID" value="EHN58349.1"/>
    <property type="molecule type" value="Genomic_DNA"/>
</dbReference>
<evidence type="ECO:0000259" key="11">
    <source>
        <dbReference type="Pfam" id="PF00999"/>
    </source>
</evidence>
<feature type="domain" description="Cation/H+ exchanger transmembrane" evidence="11">
    <location>
        <begin position="11"/>
        <end position="411"/>
    </location>
</feature>
<dbReference type="AlphaFoldDB" id="G9WHL0"/>
<dbReference type="PATRIC" id="fig|1045004.4.peg.226"/>
<name>G9WHL0_9LACO</name>
<keyword evidence="3" id="KW-1003">Cell membrane</keyword>
<proteinExistence type="predicted"/>
<feature type="transmembrane region" description="Helical" evidence="10">
    <location>
        <begin position="182"/>
        <end position="203"/>
    </location>
</feature>
<gene>
    <name evidence="12" type="ORF">OKIT_0224</name>
</gene>
<dbReference type="GO" id="GO:0015386">
    <property type="term" value="F:potassium:proton antiporter activity"/>
    <property type="evidence" value="ECO:0007669"/>
    <property type="project" value="TreeGrafter"/>
</dbReference>
<dbReference type="OrthoDB" id="9809206at2"/>
<comment type="caution">
    <text evidence="12">The sequence shown here is derived from an EMBL/GenBank/DDBJ whole genome shotgun (WGS) entry which is preliminary data.</text>
</comment>